<protein>
    <submittedName>
        <fullName evidence="1">Uncharacterized protein</fullName>
    </submittedName>
</protein>
<reference evidence="1 2" key="1">
    <citation type="submission" date="2013-02" db="EMBL/GenBank/DDBJ databases">
        <title>The Genome Annotation of Plasmodium falciparum Vietnam Oak-Knoll (FVO).</title>
        <authorList>
            <consortium name="The Broad Institute Genome Sequencing Platform"/>
            <consortium name="The Broad Institute Genome Sequencing Center for Infectious Disease"/>
            <person name="Neafsey D."/>
            <person name="Hoffman S."/>
            <person name="Volkman S."/>
            <person name="Rosenthal P."/>
            <person name="Walker B."/>
            <person name="Young S.K."/>
            <person name="Zeng Q."/>
            <person name="Gargeya S."/>
            <person name="Fitzgerald M."/>
            <person name="Haas B."/>
            <person name="Abouelleil A."/>
            <person name="Allen A.W."/>
            <person name="Alvarado L."/>
            <person name="Arachchi H.M."/>
            <person name="Berlin A.M."/>
            <person name="Chapman S.B."/>
            <person name="Gainer-Dewar J."/>
            <person name="Goldberg J."/>
            <person name="Griggs A."/>
            <person name="Gujja S."/>
            <person name="Hansen M."/>
            <person name="Howarth C."/>
            <person name="Imamovic A."/>
            <person name="Ireland A."/>
            <person name="Larimer J."/>
            <person name="McCowan C."/>
            <person name="Murphy C."/>
            <person name="Pearson M."/>
            <person name="Poon T.W."/>
            <person name="Priest M."/>
            <person name="Roberts A."/>
            <person name="Saif S."/>
            <person name="Shea T."/>
            <person name="Sisk P."/>
            <person name="Sykes S."/>
            <person name="Wortman J."/>
            <person name="Nusbaum C."/>
            <person name="Birren B."/>
        </authorList>
    </citation>
    <scope>NUCLEOTIDE SEQUENCE [LARGE SCALE GENOMIC DNA]</scope>
    <source>
        <strain evidence="2">Vietnam Oak-Knoll (FVO)</strain>
    </source>
</reference>
<evidence type="ECO:0000313" key="1">
    <source>
        <dbReference type="EMBL" id="ETW15020.1"/>
    </source>
</evidence>
<dbReference type="AlphaFoldDB" id="A0A024UYC7"/>
<feature type="non-terminal residue" evidence="1">
    <location>
        <position position="127"/>
    </location>
</feature>
<name>A0A024UYC7_PLAFA</name>
<gene>
    <name evidence="1" type="ORF">PFFVO_06069</name>
</gene>
<proteinExistence type="predicted"/>
<dbReference type="PANTHER" id="PTHR40201">
    <property type="entry name" value="OSMIOPHILIC BODY PROTEIN"/>
    <property type="match status" value="1"/>
</dbReference>
<dbReference type="EMBL" id="KI925336">
    <property type="protein sequence ID" value="ETW15020.1"/>
    <property type="molecule type" value="Genomic_DNA"/>
</dbReference>
<reference evidence="1 2" key="2">
    <citation type="submission" date="2013-02" db="EMBL/GenBank/DDBJ databases">
        <title>The Genome Sequence of Plasmodium falciparum Vietnam Oak-Knoll (FVO).</title>
        <authorList>
            <consortium name="The Broad Institute Genome Sequencing Platform"/>
            <consortium name="The Broad Institute Genome Sequencing Center for Infectious Disease"/>
            <person name="Neafsey D."/>
            <person name="Cheeseman I."/>
            <person name="Volkman S."/>
            <person name="Adams J."/>
            <person name="Walker B."/>
            <person name="Young S.K."/>
            <person name="Zeng Q."/>
            <person name="Gargeya S."/>
            <person name="Fitzgerald M."/>
            <person name="Haas B."/>
            <person name="Abouelleil A."/>
            <person name="Alvarado L."/>
            <person name="Arachchi H.M."/>
            <person name="Berlin A.M."/>
            <person name="Chapman S.B."/>
            <person name="Dewar J."/>
            <person name="Goldberg J."/>
            <person name="Griggs A."/>
            <person name="Gujja S."/>
            <person name="Hansen M."/>
            <person name="Howarth C."/>
            <person name="Imamovic A."/>
            <person name="Larimer J."/>
            <person name="McCowan C."/>
            <person name="Murphy C."/>
            <person name="Neiman D."/>
            <person name="Pearson M."/>
            <person name="Priest M."/>
            <person name="Roberts A."/>
            <person name="Saif S."/>
            <person name="Shea T."/>
            <person name="Sisk P."/>
            <person name="Sykes S."/>
            <person name="Wortman J."/>
            <person name="Nusbaum C."/>
            <person name="Birren B."/>
        </authorList>
    </citation>
    <scope>NUCLEOTIDE SEQUENCE [LARGE SCALE GENOMIC DNA]</scope>
    <source>
        <strain evidence="2">Vietnam Oak-Knoll (FVO)</strain>
    </source>
</reference>
<organism evidence="1 2">
    <name type="scientific">Plasmodium falciparum Vietnam Oak-Knoll</name>
    <name type="common">FVO</name>
    <dbReference type="NCBI Taxonomy" id="1036723"/>
    <lineage>
        <taxon>Eukaryota</taxon>
        <taxon>Sar</taxon>
        <taxon>Alveolata</taxon>
        <taxon>Apicomplexa</taxon>
        <taxon>Aconoidasida</taxon>
        <taxon>Haemosporida</taxon>
        <taxon>Plasmodiidae</taxon>
        <taxon>Plasmodium</taxon>
        <taxon>Plasmodium (Laverania)</taxon>
    </lineage>
</organism>
<dbReference type="PANTHER" id="PTHR40201:SF1">
    <property type="entry name" value="AP-3 COMPLEX SUBUNIT DELTA"/>
    <property type="match status" value="1"/>
</dbReference>
<feature type="non-terminal residue" evidence="1">
    <location>
        <position position="1"/>
    </location>
</feature>
<dbReference type="Proteomes" id="UP000030690">
    <property type="component" value="Unassembled WGS sequence"/>
</dbReference>
<sequence>LTHKINFENNLGKDHTKDEYLSKHIPQSAQNYDRNKFSGTINNLLKDPNNLPPTYRHIKYYMDHYILQYSLHNHMLFKYLHNIFQHIDQYKTYFPTLAELYLYIDKRVTIINVINNSFLYKRIHTRD</sequence>
<evidence type="ECO:0000313" key="2">
    <source>
        <dbReference type="Proteomes" id="UP000030690"/>
    </source>
</evidence>
<accession>A0A024UYC7</accession>